<evidence type="ECO:0000256" key="2">
    <source>
        <dbReference type="SAM" id="Phobius"/>
    </source>
</evidence>
<keyword evidence="2" id="KW-0812">Transmembrane</keyword>
<dbReference type="EMBL" id="MU839010">
    <property type="protein sequence ID" value="KAK1766814.1"/>
    <property type="molecule type" value="Genomic_DNA"/>
</dbReference>
<evidence type="ECO:0000313" key="4">
    <source>
        <dbReference type="Proteomes" id="UP001244011"/>
    </source>
</evidence>
<dbReference type="AlphaFoldDB" id="A0AAJ0FLM3"/>
<protein>
    <submittedName>
        <fullName evidence="3">Uncharacterized protein</fullName>
    </submittedName>
</protein>
<keyword evidence="2" id="KW-0472">Membrane</keyword>
<keyword evidence="4" id="KW-1185">Reference proteome</keyword>
<comment type="caution">
    <text evidence="3">The sequence shown here is derived from an EMBL/GenBank/DDBJ whole genome shotgun (WGS) entry which is preliminary data.</text>
</comment>
<feature type="transmembrane region" description="Helical" evidence="2">
    <location>
        <begin position="49"/>
        <end position="67"/>
    </location>
</feature>
<keyword evidence="2" id="KW-1133">Transmembrane helix</keyword>
<dbReference type="GeneID" id="85316353"/>
<reference evidence="3" key="1">
    <citation type="submission" date="2023-06" db="EMBL/GenBank/DDBJ databases">
        <title>Genome-scale phylogeny and comparative genomics of the fungal order Sordariales.</title>
        <authorList>
            <consortium name="Lawrence Berkeley National Laboratory"/>
            <person name="Hensen N."/>
            <person name="Bonometti L."/>
            <person name="Westerberg I."/>
            <person name="Brannstrom I.O."/>
            <person name="Guillou S."/>
            <person name="Cros-Aarteil S."/>
            <person name="Calhoun S."/>
            <person name="Haridas S."/>
            <person name="Kuo A."/>
            <person name="Mondo S."/>
            <person name="Pangilinan J."/>
            <person name="Riley R."/>
            <person name="Labutti K."/>
            <person name="Andreopoulos B."/>
            <person name="Lipzen A."/>
            <person name="Chen C."/>
            <person name="Yanf M."/>
            <person name="Daum C."/>
            <person name="Ng V."/>
            <person name="Clum A."/>
            <person name="Steindorff A."/>
            <person name="Ohm R."/>
            <person name="Martin F."/>
            <person name="Silar P."/>
            <person name="Natvig D."/>
            <person name="Lalanne C."/>
            <person name="Gautier V."/>
            <person name="Ament-Velasquez S.L."/>
            <person name="Kruys A."/>
            <person name="Hutchinson M.I."/>
            <person name="Powell A.J."/>
            <person name="Barry K."/>
            <person name="Miller A.N."/>
            <person name="Grigoriev I.V."/>
            <person name="Debuchy R."/>
            <person name="Gladieux P."/>
            <person name="Thoren M.H."/>
            <person name="Johannesson H."/>
        </authorList>
    </citation>
    <scope>NUCLEOTIDE SEQUENCE</scope>
    <source>
        <strain evidence="3">8032-3</strain>
    </source>
</reference>
<feature type="region of interest" description="Disordered" evidence="1">
    <location>
        <begin position="86"/>
        <end position="105"/>
    </location>
</feature>
<proteinExistence type="predicted"/>
<evidence type="ECO:0000256" key="1">
    <source>
        <dbReference type="SAM" id="MobiDB-lite"/>
    </source>
</evidence>
<organism evidence="3 4">
    <name type="scientific">Phialemonium atrogriseum</name>
    <dbReference type="NCBI Taxonomy" id="1093897"/>
    <lineage>
        <taxon>Eukaryota</taxon>
        <taxon>Fungi</taxon>
        <taxon>Dikarya</taxon>
        <taxon>Ascomycota</taxon>
        <taxon>Pezizomycotina</taxon>
        <taxon>Sordariomycetes</taxon>
        <taxon>Sordariomycetidae</taxon>
        <taxon>Cephalothecales</taxon>
        <taxon>Cephalothecaceae</taxon>
        <taxon>Phialemonium</taxon>
    </lineage>
</organism>
<dbReference type="Proteomes" id="UP001244011">
    <property type="component" value="Unassembled WGS sequence"/>
</dbReference>
<accession>A0AAJ0FLM3</accession>
<sequence>MEKATVFRFATAVIMVTMVTTISTITVLFKGQLVLFPASGSWLFPSTCSWQLVLFWITILLYSASFASPQLFQWVSLQDTFLPVPTEPSQTRERGKGRIRGQPDAPPFFLTQCNC</sequence>
<name>A0AAJ0FLM3_9PEZI</name>
<gene>
    <name evidence="3" type="ORF">QBC33DRAFT_90151</name>
</gene>
<dbReference type="RefSeq" id="XP_060283027.1">
    <property type="nucleotide sequence ID" value="XM_060433166.1"/>
</dbReference>
<feature type="transmembrane region" description="Helical" evidence="2">
    <location>
        <begin position="7"/>
        <end position="29"/>
    </location>
</feature>
<evidence type="ECO:0000313" key="3">
    <source>
        <dbReference type="EMBL" id="KAK1766814.1"/>
    </source>
</evidence>